<accession>A0A0C3PHY6</accession>
<dbReference type="OrthoDB" id="346907at2759"/>
<dbReference type="PIRSF" id="PIRSF000654">
    <property type="entry name" value="Integrin-linked_kinase"/>
    <property type="match status" value="1"/>
</dbReference>
<dbReference type="SMART" id="SM00220">
    <property type="entry name" value="S_TKc"/>
    <property type="match status" value="1"/>
</dbReference>
<dbReference type="InterPro" id="IPR011009">
    <property type="entry name" value="Kinase-like_dom_sf"/>
</dbReference>
<keyword evidence="3" id="KW-1185">Reference proteome</keyword>
<dbReference type="Gene3D" id="1.10.510.10">
    <property type="entry name" value="Transferase(Phosphotransferase) domain 1"/>
    <property type="match status" value="1"/>
</dbReference>
<dbReference type="GO" id="GO:0005524">
    <property type="term" value="F:ATP binding"/>
    <property type="evidence" value="ECO:0007669"/>
    <property type="project" value="InterPro"/>
</dbReference>
<proteinExistence type="predicted"/>
<dbReference type="HOGENOM" id="CLU_000288_7_18_1"/>
<dbReference type="InterPro" id="IPR001245">
    <property type="entry name" value="Ser-Thr/Tyr_kinase_cat_dom"/>
</dbReference>
<dbReference type="InterPro" id="IPR000719">
    <property type="entry name" value="Prot_kinase_dom"/>
</dbReference>
<dbReference type="PANTHER" id="PTHR44329">
    <property type="entry name" value="SERINE/THREONINE-PROTEIN KINASE TNNI3K-RELATED"/>
    <property type="match status" value="1"/>
</dbReference>
<protein>
    <recommendedName>
        <fullName evidence="1">Protein kinase domain-containing protein</fullName>
    </recommendedName>
</protein>
<dbReference type="PROSITE" id="PS00108">
    <property type="entry name" value="PROTEIN_KINASE_ST"/>
    <property type="match status" value="1"/>
</dbReference>
<evidence type="ECO:0000259" key="1">
    <source>
        <dbReference type="PROSITE" id="PS50011"/>
    </source>
</evidence>
<sequence>MLREVYLWCQLRHKNILPLLGITTAFDNTISIVSPWMDRNALQYVQNRTIDPRPLILGVAKGLCYLHNHQPPVYHGDVKGTNILISDEGQPLITGFGLSRLANSAFDLAVEDPYRGGTLQWMAPEYLNTGNVTAEADVWAFGLTALELFTGEVPFHDTRNVANVVNRIMGGQLPQRPRNKSTGSRLTNKWWQICSLCWKPDPPLRPTMLQIVEMIVGAESRATLSSHSHSWLLTR</sequence>
<dbReference type="PROSITE" id="PS50011">
    <property type="entry name" value="PROTEIN_KINASE_DOM"/>
    <property type="match status" value="1"/>
</dbReference>
<evidence type="ECO:0000313" key="2">
    <source>
        <dbReference type="EMBL" id="KIO13680.1"/>
    </source>
</evidence>
<gene>
    <name evidence="2" type="ORF">M404DRAFT_592115</name>
</gene>
<dbReference type="SUPFAM" id="SSF56112">
    <property type="entry name" value="Protein kinase-like (PK-like)"/>
    <property type="match status" value="1"/>
</dbReference>
<feature type="domain" description="Protein kinase" evidence="1">
    <location>
        <begin position="1"/>
        <end position="232"/>
    </location>
</feature>
<organism evidence="2 3">
    <name type="scientific">Pisolithus tinctorius Marx 270</name>
    <dbReference type="NCBI Taxonomy" id="870435"/>
    <lineage>
        <taxon>Eukaryota</taxon>
        <taxon>Fungi</taxon>
        <taxon>Dikarya</taxon>
        <taxon>Basidiomycota</taxon>
        <taxon>Agaricomycotina</taxon>
        <taxon>Agaricomycetes</taxon>
        <taxon>Agaricomycetidae</taxon>
        <taxon>Boletales</taxon>
        <taxon>Sclerodermatineae</taxon>
        <taxon>Pisolithaceae</taxon>
        <taxon>Pisolithus</taxon>
    </lineage>
</organism>
<reference evidence="3" key="2">
    <citation type="submission" date="2015-01" db="EMBL/GenBank/DDBJ databases">
        <title>Evolutionary Origins and Diversification of the Mycorrhizal Mutualists.</title>
        <authorList>
            <consortium name="DOE Joint Genome Institute"/>
            <consortium name="Mycorrhizal Genomics Consortium"/>
            <person name="Kohler A."/>
            <person name="Kuo A."/>
            <person name="Nagy L.G."/>
            <person name="Floudas D."/>
            <person name="Copeland A."/>
            <person name="Barry K.W."/>
            <person name="Cichocki N."/>
            <person name="Veneault-Fourrey C."/>
            <person name="LaButti K."/>
            <person name="Lindquist E.A."/>
            <person name="Lipzen A."/>
            <person name="Lundell T."/>
            <person name="Morin E."/>
            <person name="Murat C."/>
            <person name="Riley R."/>
            <person name="Ohm R."/>
            <person name="Sun H."/>
            <person name="Tunlid A."/>
            <person name="Henrissat B."/>
            <person name="Grigoriev I.V."/>
            <person name="Hibbett D.S."/>
            <person name="Martin F."/>
        </authorList>
    </citation>
    <scope>NUCLEOTIDE SEQUENCE [LARGE SCALE GENOMIC DNA]</scope>
    <source>
        <strain evidence="3">Marx 270</strain>
    </source>
</reference>
<dbReference type="Pfam" id="PF07714">
    <property type="entry name" value="PK_Tyr_Ser-Thr"/>
    <property type="match status" value="1"/>
</dbReference>
<dbReference type="InterPro" id="IPR051681">
    <property type="entry name" value="Ser/Thr_Kinases-Pseudokinases"/>
</dbReference>
<name>A0A0C3PHY6_PISTI</name>
<dbReference type="STRING" id="870435.A0A0C3PHY6"/>
<dbReference type="EMBL" id="KN831946">
    <property type="protein sequence ID" value="KIO13680.1"/>
    <property type="molecule type" value="Genomic_DNA"/>
</dbReference>
<dbReference type="InParanoid" id="A0A0C3PHY6"/>
<reference evidence="2 3" key="1">
    <citation type="submission" date="2014-04" db="EMBL/GenBank/DDBJ databases">
        <authorList>
            <consortium name="DOE Joint Genome Institute"/>
            <person name="Kuo A."/>
            <person name="Kohler A."/>
            <person name="Costa M.D."/>
            <person name="Nagy L.G."/>
            <person name="Floudas D."/>
            <person name="Copeland A."/>
            <person name="Barry K.W."/>
            <person name="Cichocki N."/>
            <person name="Veneault-Fourrey C."/>
            <person name="LaButti K."/>
            <person name="Lindquist E.A."/>
            <person name="Lipzen A."/>
            <person name="Lundell T."/>
            <person name="Morin E."/>
            <person name="Murat C."/>
            <person name="Sun H."/>
            <person name="Tunlid A."/>
            <person name="Henrissat B."/>
            <person name="Grigoriev I.V."/>
            <person name="Hibbett D.S."/>
            <person name="Martin F."/>
            <person name="Nordberg H.P."/>
            <person name="Cantor M.N."/>
            <person name="Hua S.X."/>
        </authorList>
    </citation>
    <scope>NUCLEOTIDE SEQUENCE [LARGE SCALE GENOMIC DNA]</scope>
    <source>
        <strain evidence="2 3">Marx 270</strain>
    </source>
</reference>
<evidence type="ECO:0000313" key="3">
    <source>
        <dbReference type="Proteomes" id="UP000054217"/>
    </source>
</evidence>
<dbReference type="GO" id="GO:0004674">
    <property type="term" value="F:protein serine/threonine kinase activity"/>
    <property type="evidence" value="ECO:0007669"/>
    <property type="project" value="TreeGrafter"/>
</dbReference>
<dbReference type="Proteomes" id="UP000054217">
    <property type="component" value="Unassembled WGS sequence"/>
</dbReference>
<dbReference type="InterPro" id="IPR008271">
    <property type="entry name" value="Ser/Thr_kinase_AS"/>
</dbReference>
<dbReference type="AlphaFoldDB" id="A0A0C3PHY6"/>